<feature type="region of interest" description="Disordered" evidence="1">
    <location>
        <begin position="1"/>
        <end position="64"/>
    </location>
</feature>
<organism evidence="2 3">
    <name type="scientific">Globodera rostochiensis</name>
    <name type="common">Golden nematode worm</name>
    <name type="synonym">Heterodera rostochiensis</name>
    <dbReference type="NCBI Taxonomy" id="31243"/>
    <lineage>
        <taxon>Eukaryota</taxon>
        <taxon>Metazoa</taxon>
        <taxon>Ecdysozoa</taxon>
        <taxon>Nematoda</taxon>
        <taxon>Chromadorea</taxon>
        <taxon>Rhabditida</taxon>
        <taxon>Tylenchina</taxon>
        <taxon>Tylenchomorpha</taxon>
        <taxon>Tylenchoidea</taxon>
        <taxon>Heteroderidae</taxon>
        <taxon>Heteroderinae</taxon>
        <taxon>Globodera</taxon>
    </lineage>
</organism>
<reference evidence="3" key="1">
    <citation type="submission" date="2022-11" db="UniProtKB">
        <authorList>
            <consortium name="WormBaseParasite"/>
        </authorList>
    </citation>
    <scope>IDENTIFICATION</scope>
</reference>
<name>A0A914HD07_GLORO</name>
<feature type="compositionally biased region" description="Polar residues" evidence="1">
    <location>
        <begin position="1"/>
        <end position="17"/>
    </location>
</feature>
<protein>
    <submittedName>
        <fullName evidence="3">DNA-directed DNA polymerase</fullName>
    </submittedName>
</protein>
<dbReference type="WBParaSite" id="Gr19_v10_g15985.t1">
    <property type="protein sequence ID" value="Gr19_v10_g15985.t1"/>
    <property type="gene ID" value="Gr19_v10_g15985"/>
</dbReference>
<evidence type="ECO:0000256" key="1">
    <source>
        <dbReference type="SAM" id="MobiDB-lite"/>
    </source>
</evidence>
<keyword evidence="2" id="KW-1185">Reference proteome</keyword>
<evidence type="ECO:0000313" key="2">
    <source>
        <dbReference type="Proteomes" id="UP000887572"/>
    </source>
</evidence>
<dbReference type="AlphaFoldDB" id="A0A914HD07"/>
<evidence type="ECO:0000313" key="3">
    <source>
        <dbReference type="WBParaSite" id="Gr19_v10_g15985.t1"/>
    </source>
</evidence>
<feature type="compositionally biased region" description="Acidic residues" evidence="1">
    <location>
        <begin position="47"/>
        <end position="64"/>
    </location>
</feature>
<dbReference type="Proteomes" id="UP000887572">
    <property type="component" value="Unplaced"/>
</dbReference>
<sequence>MSSSKWNFTSIASNFEADNQDEQGERHEREVQQGSGSQKRQHHPNDDFDPGNDSENNEIDNTDDDQFGFYCEKIFDFYCEIRSNISYSGLALLSNYLDNI</sequence>
<proteinExistence type="predicted"/>
<accession>A0A914HD07</accession>